<organism evidence="1 2">
    <name type="scientific">Eretmocerus hayati</name>
    <dbReference type="NCBI Taxonomy" id="131215"/>
    <lineage>
        <taxon>Eukaryota</taxon>
        <taxon>Metazoa</taxon>
        <taxon>Ecdysozoa</taxon>
        <taxon>Arthropoda</taxon>
        <taxon>Hexapoda</taxon>
        <taxon>Insecta</taxon>
        <taxon>Pterygota</taxon>
        <taxon>Neoptera</taxon>
        <taxon>Endopterygota</taxon>
        <taxon>Hymenoptera</taxon>
        <taxon>Apocrita</taxon>
        <taxon>Proctotrupomorpha</taxon>
        <taxon>Chalcidoidea</taxon>
        <taxon>Aphelinidae</taxon>
        <taxon>Aphelininae</taxon>
        <taxon>Eretmocerus</taxon>
    </lineage>
</organism>
<gene>
    <name evidence="1" type="ORF">QAD02_013769</name>
</gene>
<reference evidence="1" key="1">
    <citation type="submission" date="2023-04" db="EMBL/GenBank/DDBJ databases">
        <title>A chromosome-level genome assembly of the parasitoid wasp Eretmocerus hayati.</title>
        <authorList>
            <person name="Zhong Y."/>
            <person name="Liu S."/>
            <person name="Liu Y."/>
        </authorList>
    </citation>
    <scope>NUCLEOTIDE SEQUENCE</scope>
    <source>
        <strain evidence="1">ZJU_SS_LIU_2023</strain>
    </source>
</reference>
<comment type="caution">
    <text evidence="1">The sequence shown here is derived from an EMBL/GenBank/DDBJ whole genome shotgun (WGS) entry which is preliminary data.</text>
</comment>
<name>A0ACC2P6A1_9HYME</name>
<evidence type="ECO:0000313" key="2">
    <source>
        <dbReference type="Proteomes" id="UP001239111"/>
    </source>
</evidence>
<dbReference type="Proteomes" id="UP001239111">
    <property type="component" value="Chromosome 2"/>
</dbReference>
<dbReference type="EMBL" id="CM056742">
    <property type="protein sequence ID" value="KAJ8677982.1"/>
    <property type="molecule type" value="Genomic_DNA"/>
</dbReference>
<sequence length="227" mass="26344">MSLLNLPCYLRSKLKNIKLVFLCKEKHQKEFGREEILKPLVRDLKILETKGIDIQTENGVINFKAGLVCLCGDNLGSHGIGGYIESFSKNRYVCRYCSTSLDEFIANPTVIRLLRSVEEYSKDASEAERTGKIVRGIKFNSAFNDLQEYHVSKPGLPPCIDHDLFEGFVPYDLWLCIEYFVKIKKWFNLGLLNYRLNDFEFEGETKQTIPDIILKRQKIEKIVREHQ</sequence>
<keyword evidence="2" id="KW-1185">Reference proteome</keyword>
<proteinExistence type="predicted"/>
<accession>A0ACC2P6A1</accession>
<protein>
    <submittedName>
        <fullName evidence="1">Uncharacterized protein</fullName>
    </submittedName>
</protein>
<evidence type="ECO:0000313" key="1">
    <source>
        <dbReference type="EMBL" id="KAJ8677982.1"/>
    </source>
</evidence>